<gene>
    <name evidence="1" type="ORF">JET14_05965</name>
</gene>
<evidence type="ECO:0000313" key="1">
    <source>
        <dbReference type="EMBL" id="QQM31713.1"/>
    </source>
</evidence>
<name>A0A7T7KMP5_9HYPH</name>
<reference evidence="1 2" key="1">
    <citation type="submission" date="2020-12" db="EMBL/GenBank/DDBJ databases">
        <authorList>
            <person name="Zheng R.K."/>
            <person name="Sun C.M."/>
        </authorList>
    </citation>
    <scope>NUCLEOTIDE SEQUENCE [LARGE SCALE GENOMIC DNA]</scope>
    <source>
        <strain evidence="1 2">ZRK001</strain>
    </source>
</reference>
<organism evidence="1 2">
    <name type="scientific">Martelella lutilitoris</name>
    <dbReference type="NCBI Taxonomy" id="2583532"/>
    <lineage>
        <taxon>Bacteria</taxon>
        <taxon>Pseudomonadati</taxon>
        <taxon>Pseudomonadota</taxon>
        <taxon>Alphaproteobacteria</taxon>
        <taxon>Hyphomicrobiales</taxon>
        <taxon>Aurantimonadaceae</taxon>
        <taxon>Martelella</taxon>
    </lineage>
</organism>
<proteinExistence type="predicted"/>
<dbReference type="AlphaFoldDB" id="A0A7T7KMP5"/>
<protein>
    <submittedName>
        <fullName evidence="1">Uncharacterized protein</fullName>
    </submittedName>
</protein>
<dbReference type="Proteomes" id="UP000596083">
    <property type="component" value="Chromosome"/>
</dbReference>
<dbReference type="RefSeq" id="WP_200337233.1">
    <property type="nucleotide sequence ID" value="NZ_CP066786.1"/>
</dbReference>
<accession>A0A7T7KMP5</accession>
<evidence type="ECO:0000313" key="2">
    <source>
        <dbReference type="Proteomes" id="UP000596083"/>
    </source>
</evidence>
<dbReference type="KEGG" id="mlut:JET14_05965"/>
<dbReference type="EMBL" id="CP066786">
    <property type="protein sequence ID" value="QQM31713.1"/>
    <property type="molecule type" value="Genomic_DNA"/>
</dbReference>
<sequence length="66" mass="7518">MKQDRFSDIESLAAQDGGNEGLWFLEEIGKTDLTTLTIDEVCEFKRRVVAGYRKALKNNLRREAGL</sequence>